<keyword evidence="2" id="KW-1185">Reference proteome</keyword>
<dbReference type="EMBL" id="BDIP01007162">
    <property type="protein sequence ID" value="GIQ91110.1"/>
    <property type="molecule type" value="Genomic_DNA"/>
</dbReference>
<protein>
    <submittedName>
        <fullName evidence="1">Uncharacterized protein</fullName>
    </submittedName>
</protein>
<gene>
    <name evidence="1" type="ORF">KIPB_014201</name>
</gene>
<feature type="non-terminal residue" evidence="1">
    <location>
        <position position="1"/>
    </location>
</feature>
<organism evidence="1 2">
    <name type="scientific">Kipferlia bialata</name>
    <dbReference type="NCBI Taxonomy" id="797122"/>
    <lineage>
        <taxon>Eukaryota</taxon>
        <taxon>Metamonada</taxon>
        <taxon>Carpediemonas-like organisms</taxon>
        <taxon>Kipferlia</taxon>
    </lineage>
</organism>
<sequence length="48" mass="5498">MLSGHAIMLVSELEQATDPALSTPQAKMVAQLRKDFLDFLRRRVHFTK</sequence>
<comment type="caution">
    <text evidence="1">The sequence shown here is derived from an EMBL/GenBank/DDBJ whole genome shotgun (WGS) entry which is preliminary data.</text>
</comment>
<reference evidence="1 2" key="1">
    <citation type="journal article" date="2018" name="PLoS ONE">
        <title>The draft genome of Kipferlia bialata reveals reductive genome evolution in fornicate parasites.</title>
        <authorList>
            <person name="Tanifuji G."/>
            <person name="Takabayashi S."/>
            <person name="Kume K."/>
            <person name="Takagi M."/>
            <person name="Nakayama T."/>
            <person name="Kamikawa R."/>
            <person name="Inagaki Y."/>
            <person name="Hashimoto T."/>
        </authorList>
    </citation>
    <scope>NUCLEOTIDE SEQUENCE [LARGE SCALE GENOMIC DNA]</scope>
    <source>
        <strain evidence="1">NY0173</strain>
    </source>
</reference>
<proteinExistence type="predicted"/>
<evidence type="ECO:0000313" key="2">
    <source>
        <dbReference type="Proteomes" id="UP000265618"/>
    </source>
</evidence>
<dbReference type="Proteomes" id="UP000265618">
    <property type="component" value="Unassembled WGS sequence"/>
</dbReference>
<accession>A0A9K3GQN8</accession>
<name>A0A9K3GQN8_9EUKA</name>
<evidence type="ECO:0000313" key="1">
    <source>
        <dbReference type="EMBL" id="GIQ91110.1"/>
    </source>
</evidence>
<dbReference type="AlphaFoldDB" id="A0A9K3GQN8"/>